<dbReference type="PANTHER" id="PTHR45458:SF3">
    <property type="entry name" value="CHAIN DEHYDROGENASE (ATSC), PUTATIVE-RELATED"/>
    <property type="match status" value="1"/>
</dbReference>
<name>A0A165DEU9_9APHY</name>
<dbReference type="PRINTS" id="PR00081">
    <property type="entry name" value="GDHRDH"/>
</dbReference>
<reference evidence="1 2" key="1">
    <citation type="journal article" date="2016" name="Mol. Biol. Evol.">
        <title>Comparative Genomics of Early-Diverging Mushroom-Forming Fungi Provides Insights into the Origins of Lignocellulose Decay Capabilities.</title>
        <authorList>
            <person name="Nagy L.G."/>
            <person name="Riley R."/>
            <person name="Tritt A."/>
            <person name="Adam C."/>
            <person name="Daum C."/>
            <person name="Floudas D."/>
            <person name="Sun H."/>
            <person name="Yadav J.S."/>
            <person name="Pangilinan J."/>
            <person name="Larsson K.H."/>
            <person name="Matsuura K."/>
            <person name="Barry K."/>
            <person name="Labutti K."/>
            <person name="Kuo R."/>
            <person name="Ohm R.A."/>
            <person name="Bhattacharya S.S."/>
            <person name="Shirouzu T."/>
            <person name="Yoshinaga Y."/>
            <person name="Martin F.M."/>
            <person name="Grigoriev I.V."/>
            <person name="Hibbett D.S."/>
        </authorList>
    </citation>
    <scope>NUCLEOTIDE SEQUENCE [LARGE SCALE GENOMIC DNA]</scope>
    <source>
        <strain evidence="1 2">93-53</strain>
    </source>
</reference>
<dbReference type="InterPro" id="IPR002347">
    <property type="entry name" value="SDR_fam"/>
</dbReference>
<keyword evidence="2" id="KW-1185">Reference proteome</keyword>
<organism evidence="1 2">
    <name type="scientific">Laetiporus sulphureus 93-53</name>
    <dbReference type="NCBI Taxonomy" id="1314785"/>
    <lineage>
        <taxon>Eukaryota</taxon>
        <taxon>Fungi</taxon>
        <taxon>Dikarya</taxon>
        <taxon>Basidiomycota</taxon>
        <taxon>Agaricomycotina</taxon>
        <taxon>Agaricomycetes</taxon>
        <taxon>Polyporales</taxon>
        <taxon>Laetiporus</taxon>
    </lineage>
</organism>
<dbReference type="SUPFAM" id="SSF51735">
    <property type="entry name" value="NAD(P)-binding Rossmann-fold domains"/>
    <property type="match status" value="1"/>
</dbReference>
<dbReference type="Gene3D" id="3.40.50.720">
    <property type="entry name" value="NAD(P)-binding Rossmann-like Domain"/>
    <property type="match status" value="1"/>
</dbReference>
<dbReference type="Proteomes" id="UP000076871">
    <property type="component" value="Unassembled WGS sequence"/>
</dbReference>
<dbReference type="InterPro" id="IPR052184">
    <property type="entry name" value="SDR_enzymes"/>
</dbReference>
<gene>
    <name evidence="1" type="ORF">LAESUDRAFT_703034</name>
</gene>
<dbReference type="GeneID" id="63823539"/>
<dbReference type="EMBL" id="KV427634">
    <property type="protein sequence ID" value="KZT04733.1"/>
    <property type="molecule type" value="Genomic_DNA"/>
</dbReference>
<protein>
    <submittedName>
        <fullName evidence="1">NAD(P)-binding protein</fullName>
    </submittedName>
</protein>
<dbReference type="AlphaFoldDB" id="A0A165DEU9"/>
<dbReference type="Pfam" id="PF00106">
    <property type="entry name" value="adh_short"/>
    <property type="match status" value="1"/>
</dbReference>
<dbReference type="InParanoid" id="A0A165DEU9"/>
<proteinExistence type="predicted"/>
<dbReference type="OrthoDB" id="9876299at2759"/>
<evidence type="ECO:0000313" key="1">
    <source>
        <dbReference type="EMBL" id="KZT04733.1"/>
    </source>
</evidence>
<dbReference type="InterPro" id="IPR036291">
    <property type="entry name" value="NAD(P)-bd_dom_sf"/>
</dbReference>
<evidence type="ECO:0000313" key="2">
    <source>
        <dbReference type="Proteomes" id="UP000076871"/>
    </source>
</evidence>
<sequence>MPSYVITGASRGIGLEFVRQLSTSADNVVFGLVRNKATATKLFDLARDAPHSNVHILQADVLDLKALKAAAEEVSKVTGGSLDYLINNAAYLEVERRNLLLDEYPADLVDKDIVDSIRVNVVGVIHTTNAFLPLLRVSSAQPAKVISLGSGLSDPDFTVSTGFASSAPYAISKAALVLTIAKYAAEYKDQNVAFITISPGLVDTRGAQPTPELIREYEIISEKIKNVYPDWEGKPLTPEQSVRMMLKVLSGLGMQDTGAFISHFGNKKWV</sequence>
<dbReference type="PANTHER" id="PTHR45458">
    <property type="entry name" value="SHORT-CHAIN DEHYDROGENASE/REDUCTASE SDR"/>
    <property type="match status" value="1"/>
</dbReference>
<dbReference type="GO" id="GO:0016616">
    <property type="term" value="F:oxidoreductase activity, acting on the CH-OH group of donors, NAD or NADP as acceptor"/>
    <property type="evidence" value="ECO:0007669"/>
    <property type="project" value="TreeGrafter"/>
</dbReference>
<accession>A0A165DEU9</accession>
<dbReference type="RefSeq" id="XP_040762473.1">
    <property type="nucleotide sequence ID" value="XM_040906510.1"/>
</dbReference>
<dbReference type="CDD" id="cd05325">
    <property type="entry name" value="carb_red_sniffer_like_SDR_c"/>
    <property type="match status" value="1"/>
</dbReference>